<dbReference type="Proteomes" id="UP001296706">
    <property type="component" value="Unassembled WGS sequence"/>
</dbReference>
<sequence>MTRADADALSGAGRWWTGLADALAEIGRQVGRLSEEITQDWPDARGQEWVERTAHLGHELGREARAAAELGEAYARQAADPYRWDPPPTRHTGIRLGSTEARRTDDERGMRIAELPD</sequence>
<name>A0ABX1RA38_9PSEU</name>
<evidence type="ECO:0000313" key="2">
    <source>
        <dbReference type="EMBL" id="NMH76088.1"/>
    </source>
</evidence>
<evidence type="ECO:0008006" key="4">
    <source>
        <dbReference type="Google" id="ProtNLM"/>
    </source>
</evidence>
<keyword evidence="3" id="KW-1185">Reference proteome</keyword>
<reference evidence="2 3" key="1">
    <citation type="submission" date="2020-04" db="EMBL/GenBank/DDBJ databases">
        <authorList>
            <person name="Klaysubun C."/>
            <person name="Duangmal K."/>
            <person name="Lipun K."/>
        </authorList>
    </citation>
    <scope>NUCLEOTIDE SEQUENCE [LARGE SCALE GENOMIC DNA]</scope>
    <source>
        <strain evidence="2 3">JCM 11839</strain>
    </source>
</reference>
<evidence type="ECO:0000256" key="1">
    <source>
        <dbReference type="SAM" id="MobiDB-lite"/>
    </source>
</evidence>
<gene>
    <name evidence="2" type="ORF">HF577_03055</name>
</gene>
<accession>A0ABX1RA38</accession>
<organism evidence="2 3">
    <name type="scientific">Pseudonocardia xinjiangensis</name>
    <dbReference type="NCBI Taxonomy" id="75289"/>
    <lineage>
        <taxon>Bacteria</taxon>
        <taxon>Bacillati</taxon>
        <taxon>Actinomycetota</taxon>
        <taxon>Actinomycetes</taxon>
        <taxon>Pseudonocardiales</taxon>
        <taxon>Pseudonocardiaceae</taxon>
        <taxon>Pseudonocardia</taxon>
    </lineage>
</organism>
<proteinExistence type="predicted"/>
<feature type="region of interest" description="Disordered" evidence="1">
    <location>
        <begin position="78"/>
        <end position="117"/>
    </location>
</feature>
<comment type="caution">
    <text evidence="2">The sequence shown here is derived from an EMBL/GenBank/DDBJ whole genome shotgun (WGS) entry which is preliminary data.</text>
</comment>
<dbReference type="RefSeq" id="WP_169394172.1">
    <property type="nucleotide sequence ID" value="NZ_BAAAJH010000041.1"/>
</dbReference>
<protein>
    <recommendedName>
        <fullName evidence="4">Excreted virulence factor EspC (Type VII ESX diderm)</fullName>
    </recommendedName>
</protein>
<evidence type="ECO:0000313" key="3">
    <source>
        <dbReference type="Proteomes" id="UP001296706"/>
    </source>
</evidence>
<feature type="compositionally biased region" description="Basic and acidic residues" evidence="1">
    <location>
        <begin position="100"/>
        <end position="111"/>
    </location>
</feature>
<dbReference type="EMBL" id="JAAXKY010000005">
    <property type="protein sequence ID" value="NMH76088.1"/>
    <property type="molecule type" value="Genomic_DNA"/>
</dbReference>